<keyword evidence="2" id="KW-1185">Reference proteome</keyword>
<dbReference type="eggNOG" id="ENOG502ZIW5">
    <property type="taxonomic scope" value="Bacteria"/>
</dbReference>
<evidence type="ECO:0000313" key="1">
    <source>
        <dbReference type="EMBL" id="SDY53004.1"/>
    </source>
</evidence>
<name>A0A1H3KN32_9FIRM</name>
<dbReference type="STRING" id="1122142.SAMN02910414_01750"/>
<dbReference type="RefSeq" id="WP_074718137.1">
    <property type="nucleotide sequence ID" value="NZ_FNPG01000021.1"/>
</dbReference>
<reference evidence="1 2" key="1">
    <citation type="submission" date="2016-10" db="EMBL/GenBank/DDBJ databases">
        <authorList>
            <person name="de Groot N.N."/>
        </authorList>
    </citation>
    <scope>NUCLEOTIDE SEQUENCE [LARGE SCALE GENOMIC DNA]</scope>
    <source>
        <strain evidence="1 2">DSM 14045</strain>
    </source>
</reference>
<dbReference type="Proteomes" id="UP000183918">
    <property type="component" value="Unassembled WGS sequence"/>
</dbReference>
<evidence type="ECO:0000313" key="2">
    <source>
        <dbReference type="Proteomes" id="UP000183918"/>
    </source>
</evidence>
<accession>A0A1H3KN32</accession>
<dbReference type="AlphaFoldDB" id="A0A1H3KN32"/>
<sequence length="101" mass="11738">MFQKKQYIYSETQGVCQVDNIVSLKTKRRAPMQYYVLKSVYEPQTISYIPVEGHKVELKELFSAEEAKVLEHSELAKKDLKLQDAIDFVLQREKGKDGARN</sequence>
<gene>
    <name evidence="1" type="ORF">SAMN02910414_01750</name>
</gene>
<dbReference type="EMBL" id="FNPG01000021">
    <property type="protein sequence ID" value="SDY53004.1"/>
    <property type="molecule type" value="Genomic_DNA"/>
</dbReference>
<organism evidence="1 2">
    <name type="scientific">Lachnobacterium bovis DSM 14045</name>
    <dbReference type="NCBI Taxonomy" id="1122142"/>
    <lineage>
        <taxon>Bacteria</taxon>
        <taxon>Bacillati</taxon>
        <taxon>Bacillota</taxon>
        <taxon>Clostridia</taxon>
        <taxon>Lachnospirales</taxon>
        <taxon>Lachnospiraceae</taxon>
        <taxon>Lachnobacterium</taxon>
    </lineage>
</organism>
<dbReference type="Gene3D" id="2.40.10.170">
    <property type="match status" value="1"/>
</dbReference>
<protein>
    <submittedName>
        <fullName evidence="1">CarD-like/TRCF domain-containing protein</fullName>
    </submittedName>
</protein>
<proteinExistence type="predicted"/>
<dbReference type="OrthoDB" id="9786074at2"/>